<dbReference type="SUPFAM" id="SSF109854">
    <property type="entry name" value="DinB/YfiT-like putative metalloenzymes"/>
    <property type="match status" value="1"/>
</dbReference>
<keyword evidence="3" id="KW-1185">Reference proteome</keyword>
<accession>A0A1I5NTD9</accession>
<sequence>MKILIKNIHNRIETVSEYFSAFSEEELRQKAAPEKWSKKEILGHLIDSAQNNIRRFVIGQYQHEAHIVYQQNAWVKAADYQQYDSQDLLDFWILLNKHLCVILKNLPKEHYQVLTNWGGSIASAKIGEDLVPLEFVAHDYLRHLDHHLRQMGMNL</sequence>
<dbReference type="Proteomes" id="UP000199306">
    <property type="component" value="Unassembled WGS sequence"/>
</dbReference>
<dbReference type="RefSeq" id="WP_092012369.1">
    <property type="nucleotide sequence ID" value="NZ_FOXH01000002.1"/>
</dbReference>
<dbReference type="InterPro" id="IPR024775">
    <property type="entry name" value="DinB-like"/>
</dbReference>
<dbReference type="EMBL" id="FOXH01000002">
    <property type="protein sequence ID" value="SFP25079.1"/>
    <property type="molecule type" value="Genomic_DNA"/>
</dbReference>
<reference evidence="2 3" key="1">
    <citation type="submission" date="2016-10" db="EMBL/GenBank/DDBJ databases">
        <authorList>
            <person name="de Groot N.N."/>
        </authorList>
    </citation>
    <scope>NUCLEOTIDE SEQUENCE [LARGE SCALE GENOMIC DNA]</scope>
    <source>
        <strain evidence="3">E92,LMG 26720,CCM 7988</strain>
    </source>
</reference>
<organism evidence="2 3">
    <name type="scientific">Pseudarcicella hirudinis</name>
    <dbReference type="NCBI Taxonomy" id="1079859"/>
    <lineage>
        <taxon>Bacteria</taxon>
        <taxon>Pseudomonadati</taxon>
        <taxon>Bacteroidota</taxon>
        <taxon>Cytophagia</taxon>
        <taxon>Cytophagales</taxon>
        <taxon>Flectobacillaceae</taxon>
        <taxon>Pseudarcicella</taxon>
    </lineage>
</organism>
<dbReference type="OrthoDB" id="9793216at2"/>
<dbReference type="Gene3D" id="1.20.120.450">
    <property type="entry name" value="dinb family like domain"/>
    <property type="match status" value="1"/>
</dbReference>
<dbReference type="InterPro" id="IPR034660">
    <property type="entry name" value="DinB/YfiT-like"/>
</dbReference>
<evidence type="ECO:0000313" key="3">
    <source>
        <dbReference type="Proteomes" id="UP000199306"/>
    </source>
</evidence>
<evidence type="ECO:0000313" key="2">
    <source>
        <dbReference type="EMBL" id="SFP25079.1"/>
    </source>
</evidence>
<name>A0A1I5NTD9_9BACT</name>
<dbReference type="AlphaFoldDB" id="A0A1I5NTD9"/>
<proteinExistence type="predicted"/>
<dbReference type="Pfam" id="PF12867">
    <property type="entry name" value="DinB_2"/>
    <property type="match status" value="1"/>
</dbReference>
<feature type="domain" description="DinB-like" evidence="1">
    <location>
        <begin position="13"/>
        <end position="151"/>
    </location>
</feature>
<dbReference type="STRING" id="1079859.SAMN04515674_102111"/>
<evidence type="ECO:0000259" key="1">
    <source>
        <dbReference type="Pfam" id="PF12867"/>
    </source>
</evidence>
<gene>
    <name evidence="2" type="ORF">SAMN04515674_102111</name>
</gene>
<protein>
    <submittedName>
        <fullName evidence="2">DinB superfamily protein</fullName>
    </submittedName>
</protein>